<evidence type="ECO:0000313" key="2">
    <source>
        <dbReference type="Proteomes" id="UP000322144"/>
    </source>
</evidence>
<evidence type="ECO:0000313" key="1">
    <source>
        <dbReference type="EMBL" id="QEM41756.1"/>
    </source>
</evidence>
<proteinExistence type="predicted"/>
<dbReference type="KEGG" id="vg:77936777"/>
<reference evidence="1 2" key="1">
    <citation type="submission" date="2019-06" db="EMBL/GenBank/DDBJ databases">
        <title>A distant relative of Phikzvirus genus phages from a therapeutic phage collection.</title>
        <authorList>
            <person name="Hejnowicz M.S."/>
            <person name="Dabrowski K."/>
            <person name="Gawor J."/>
            <person name="Weber-Dabrowska B."/>
            <person name="Gromadka R."/>
            <person name="Lobocka M.B."/>
        </authorList>
    </citation>
    <scope>NUCLEOTIDE SEQUENCE [LARGE SCALE GENOMIC DNA]</scope>
</reference>
<organism evidence="1 2">
    <name type="scientific">Pseudomonas phage vB_PaeM_PS119XW</name>
    <dbReference type="NCBI Taxonomy" id="2601632"/>
    <lineage>
        <taxon>Viruses</taxon>
        <taxon>Duplodnaviria</taxon>
        <taxon>Heunggongvirae</taxon>
        <taxon>Uroviricota</taxon>
        <taxon>Caudoviricetes</taxon>
        <taxon>Chimalliviridae</taxon>
        <taxon>Pawinskivirus</taxon>
        <taxon>Pawinskivirus PS119XW</taxon>
    </lineage>
</organism>
<protein>
    <submittedName>
        <fullName evidence="1">Uncharacterized protein</fullName>
    </submittedName>
</protein>
<dbReference type="Proteomes" id="UP000322144">
    <property type="component" value="Segment"/>
</dbReference>
<name>A0A5C1K6X8_9CAUD</name>
<accession>A0A5C1K6X8</accession>
<dbReference type="RefSeq" id="YP_010660767.1">
    <property type="nucleotide sequence ID" value="NC_070882.1"/>
</dbReference>
<keyword evidence="2" id="KW-1185">Reference proteome</keyword>
<dbReference type="GeneID" id="77936777"/>
<dbReference type="EMBL" id="MN103543">
    <property type="protein sequence ID" value="QEM41756.1"/>
    <property type="molecule type" value="Genomic_DNA"/>
</dbReference>
<sequence length="254" mass="29375">MKSIGEALPAIKDIFKNFLVIENVDEITFGAVHPVTNDIFLKVSEWNVTQEDFELTYKPSETNIEITKQNLGSFFSAIGQRNTVHRLGEHYQKLIELMIAEGYKFFDVQSSWSFDTAVHSVSYYKPSEWIKQEIGRITFYSNDRVYQPLVPENTSSAIKHVEVDEYCRPKTITFLDLNTLKVSERHEFDFESIPKIYRITPTIRNFANLDNVSIVNTMVHDNCTVTLMVGYYLGVDVQVKVYLNSFKDQELVLS</sequence>